<feature type="domain" description="ABC transporter" evidence="5">
    <location>
        <begin position="214"/>
        <end position="503"/>
    </location>
</feature>
<proteinExistence type="predicted"/>
<comment type="caution">
    <text evidence="6">The sequence shown here is derived from an EMBL/GenBank/DDBJ whole genome shotgun (WGS) entry which is preliminary data.</text>
</comment>
<dbReference type="CDD" id="cd03221">
    <property type="entry name" value="ABCF_EF-3"/>
    <property type="match status" value="2"/>
</dbReference>
<gene>
    <name evidence="6" type="ORF">QTG54_002369</name>
</gene>
<reference evidence="6" key="1">
    <citation type="submission" date="2023-06" db="EMBL/GenBank/DDBJ databases">
        <title>Survivors Of The Sea: Transcriptome response of Skeletonema marinoi to long-term dormancy.</title>
        <authorList>
            <person name="Pinder M.I.M."/>
            <person name="Kourtchenko O."/>
            <person name="Robertson E.K."/>
            <person name="Larsson T."/>
            <person name="Maumus F."/>
            <person name="Osuna-Cruz C.M."/>
            <person name="Vancaester E."/>
            <person name="Stenow R."/>
            <person name="Vandepoele K."/>
            <person name="Ploug H."/>
            <person name="Bruchert V."/>
            <person name="Godhe A."/>
            <person name="Topel M."/>
        </authorList>
    </citation>
    <scope>NUCLEOTIDE SEQUENCE</scope>
    <source>
        <strain evidence="6">R05AC</strain>
    </source>
</reference>
<dbReference type="SMART" id="SM00382">
    <property type="entry name" value="AAA"/>
    <property type="match status" value="2"/>
</dbReference>
<evidence type="ECO:0000256" key="2">
    <source>
        <dbReference type="ARBA" id="ARBA00022741"/>
    </source>
</evidence>
<keyword evidence="2" id="KW-0547">Nucleotide-binding</keyword>
<evidence type="ECO:0000256" key="3">
    <source>
        <dbReference type="ARBA" id="ARBA00022840"/>
    </source>
</evidence>
<dbReference type="PANTHER" id="PTHR19211">
    <property type="entry name" value="ATP-BINDING TRANSPORT PROTEIN-RELATED"/>
    <property type="match status" value="1"/>
</dbReference>
<dbReference type="InterPro" id="IPR032781">
    <property type="entry name" value="ABC_tran_Xtn"/>
</dbReference>
<protein>
    <submittedName>
        <fullName evidence="6">ABC transporter, ABC-F family</fullName>
    </submittedName>
</protein>
<keyword evidence="1" id="KW-0677">Repeat</keyword>
<keyword evidence="7" id="KW-1185">Reference proteome</keyword>
<dbReference type="InterPro" id="IPR017871">
    <property type="entry name" value="ABC_transporter-like_CS"/>
</dbReference>
<evidence type="ECO:0000256" key="4">
    <source>
        <dbReference type="SAM" id="MobiDB-lite"/>
    </source>
</evidence>
<dbReference type="InterPro" id="IPR027417">
    <property type="entry name" value="P-loop_NTPase"/>
</dbReference>
<sequence length="801" mass="89039">MATEEQLKQTLSKILLQDDGEGVVDGIDEDIIDYLSGMLHESGLEDIDETIVPFLESYGCEEGLVQDVCTAVSTCGAQSSASSDNGGATTLIVNGNNDNINNEQSSGAIKLKQGMISMASTLTEQSDAELDANRYMWGQDNKIMAMTNEQRDAHDSTVSAKDKRKQRKELEATRREYEAKMAFMKSQEEGEAGKASVSHMVLPDYRSGRNEKDIHLRNISLSLDNGTPLLDNGELKLAYNRRYGLVGKNGVGKTTLLKAIAAFDIEGMPRHHRILHVRQELTPSGGEVSVLNAVLEADVERNTLMQEEKVLLKRLEGADGGGEGESAAAAAGSVSAIKEKLEKLKSAASDESFNADLKRLEEINSRLQILGSDSAESRAIMILFGLQFTTSMIEGPTSALSGGWRMRVALAAALFIEPDLLMLDEPTNHLDLEAVLWLESYLRSYRHTVIVVSHDRSFLNEVCTDTIEFKDRKLNYYKGDYDTYVKTSEENVKNAMRVYQAYKDKREHMMEFIIKFRASANRAKLVQSRVKTVEKMDLEAPQEPVVEPLWRFSIPNPGPLGRPIIAIDDVWFDYGAADTSTKKPKEEWILQKVNFGIDMDSRFGILGPNGAGKSTLLNLIMDRLTPNKGQISRNGNLRIGHFTQHSADKFNLQLSAVENMLNIFEKADDQGMRSWLGKFQIQGTDALKPMMMLSGGQKSRVAFASLAYQQPHVIVMDEPTNHLDMESIDALVEAVQDFNGGLLVVSHDEHFITSTCKELWVVGNGHVTKCRGDFTEYKKETLKRTEKRIADSVKSLSAINN</sequence>
<name>A0AAD8YKI9_9STRA</name>
<feature type="domain" description="ABC transporter" evidence="5">
    <location>
        <begin position="565"/>
        <end position="789"/>
    </location>
</feature>
<dbReference type="Pfam" id="PF12848">
    <property type="entry name" value="ABC_tran_Xtn"/>
    <property type="match status" value="1"/>
</dbReference>
<dbReference type="PANTHER" id="PTHR19211:SF134">
    <property type="entry name" value="ABC TRANSPORTER DOMAIN-CONTAINING PROTEIN"/>
    <property type="match status" value="1"/>
</dbReference>
<evidence type="ECO:0000313" key="6">
    <source>
        <dbReference type="EMBL" id="KAK1747025.1"/>
    </source>
</evidence>
<dbReference type="SUPFAM" id="SSF52540">
    <property type="entry name" value="P-loop containing nucleoside triphosphate hydrolases"/>
    <property type="match status" value="2"/>
</dbReference>
<evidence type="ECO:0000259" key="5">
    <source>
        <dbReference type="PROSITE" id="PS50893"/>
    </source>
</evidence>
<dbReference type="InterPro" id="IPR050611">
    <property type="entry name" value="ABCF"/>
</dbReference>
<evidence type="ECO:0000313" key="7">
    <source>
        <dbReference type="Proteomes" id="UP001224775"/>
    </source>
</evidence>
<dbReference type="Proteomes" id="UP001224775">
    <property type="component" value="Unassembled WGS sequence"/>
</dbReference>
<accession>A0AAD8YKI9</accession>
<dbReference type="InterPro" id="IPR003439">
    <property type="entry name" value="ABC_transporter-like_ATP-bd"/>
</dbReference>
<dbReference type="Pfam" id="PF00005">
    <property type="entry name" value="ABC_tran"/>
    <property type="match status" value="2"/>
</dbReference>
<dbReference type="PROSITE" id="PS50893">
    <property type="entry name" value="ABC_TRANSPORTER_2"/>
    <property type="match status" value="2"/>
</dbReference>
<dbReference type="Gene3D" id="3.40.50.300">
    <property type="entry name" value="P-loop containing nucleotide triphosphate hydrolases"/>
    <property type="match status" value="2"/>
</dbReference>
<dbReference type="FunFam" id="3.40.50.300:FF:000104">
    <property type="entry name" value="ATP-binding cassette sub-family F member 3"/>
    <property type="match status" value="1"/>
</dbReference>
<organism evidence="6 7">
    <name type="scientific">Skeletonema marinoi</name>
    <dbReference type="NCBI Taxonomy" id="267567"/>
    <lineage>
        <taxon>Eukaryota</taxon>
        <taxon>Sar</taxon>
        <taxon>Stramenopiles</taxon>
        <taxon>Ochrophyta</taxon>
        <taxon>Bacillariophyta</taxon>
        <taxon>Coscinodiscophyceae</taxon>
        <taxon>Thalassiosirophycidae</taxon>
        <taxon>Thalassiosirales</taxon>
        <taxon>Skeletonemataceae</taxon>
        <taxon>Skeletonema</taxon>
        <taxon>Skeletonema marinoi-dohrnii complex</taxon>
    </lineage>
</organism>
<evidence type="ECO:0000256" key="1">
    <source>
        <dbReference type="ARBA" id="ARBA00022737"/>
    </source>
</evidence>
<dbReference type="PROSITE" id="PS00211">
    <property type="entry name" value="ABC_TRANSPORTER_1"/>
    <property type="match status" value="2"/>
</dbReference>
<dbReference type="InterPro" id="IPR003593">
    <property type="entry name" value="AAA+_ATPase"/>
</dbReference>
<dbReference type="GO" id="GO:0016887">
    <property type="term" value="F:ATP hydrolysis activity"/>
    <property type="evidence" value="ECO:0007669"/>
    <property type="project" value="InterPro"/>
</dbReference>
<dbReference type="AlphaFoldDB" id="A0AAD8YKI9"/>
<dbReference type="GO" id="GO:0005524">
    <property type="term" value="F:ATP binding"/>
    <property type="evidence" value="ECO:0007669"/>
    <property type="project" value="UniProtKB-KW"/>
</dbReference>
<feature type="region of interest" description="Disordered" evidence="4">
    <location>
        <begin position="149"/>
        <end position="170"/>
    </location>
</feature>
<keyword evidence="3" id="KW-0067">ATP-binding</keyword>
<dbReference type="EMBL" id="JATAAI010000003">
    <property type="protein sequence ID" value="KAK1747025.1"/>
    <property type="molecule type" value="Genomic_DNA"/>
</dbReference>